<sequence length="231" mass="25966">MTSAPTPDSDARRSAWETAYDKKQNFVFYPEEEVVRFVSRHLRQRQGLDTFRDVMPNAEGLKFLDAGCGIGRHLNMALTFGFEPYGFDLSDSAVAVARDWLGKSGLAAPDSRIIQADIRDLPYDTAFFDCIISHAVLDSMPTAIARDGMVELARVLKPGGLFFCDFIGGGDHEEVITTEHEKGTLQSFFTPEKIDAQLPDSFELIERVRTERTTTRSAHVHSRLHVTLRRL</sequence>
<dbReference type="OrthoDB" id="1853779at2"/>
<keyword evidence="5" id="KW-1185">Reference proteome</keyword>
<gene>
    <name evidence="4" type="ORF">GTQ45_12250</name>
</gene>
<keyword evidence="4" id="KW-0489">Methyltransferase</keyword>
<protein>
    <submittedName>
        <fullName evidence="4">Methyltransferase domain-containing protein</fullName>
    </submittedName>
</protein>
<evidence type="ECO:0000259" key="3">
    <source>
        <dbReference type="Pfam" id="PF08241"/>
    </source>
</evidence>
<accession>A0A845QE40</accession>
<dbReference type="GeneID" id="300654130"/>
<evidence type="ECO:0000256" key="2">
    <source>
        <dbReference type="ARBA" id="ARBA00022691"/>
    </source>
</evidence>
<dbReference type="InterPro" id="IPR013216">
    <property type="entry name" value="Methyltransf_11"/>
</dbReference>
<evidence type="ECO:0000313" key="5">
    <source>
        <dbReference type="Proteomes" id="UP000470384"/>
    </source>
</evidence>
<name>A0A845QE40_9HYPH</name>
<organism evidence="4 5">
    <name type="scientific">Pyruvatibacter mobilis</name>
    <dbReference type="NCBI Taxonomy" id="1712261"/>
    <lineage>
        <taxon>Bacteria</taxon>
        <taxon>Pseudomonadati</taxon>
        <taxon>Pseudomonadota</taxon>
        <taxon>Alphaproteobacteria</taxon>
        <taxon>Hyphomicrobiales</taxon>
        <taxon>Parvibaculaceae</taxon>
        <taxon>Pyruvatibacter</taxon>
    </lineage>
</organism>
<dbReference type="Gene3D" id="3.40.50.150">
    <property type="entry name" value="Vaccinia Virus protein VP39"/>
    <property type="match status" value="1"/>
</dbReference>
<evidence type="ECO:0000256" key="1">
    <source>
        <dbReference type="ARBA" id="ARBA00022679"/>
    </source>
</evidence>
<feature type="domain" description="Methyltransferase type 11" evidence="3">
    <location>
        <begin position="64"/>
        <end position="164"/>
    </location>
</feature>
<dbReference type="Proteomes" id="UP000470384">
    <property type="component" value="Unassembled WGS sequence"/>
</dbReference>
<dbReference type="AlphaFoldDB" id="A0A845QE40"/>
<dbReference type="RefSeq" id="WP_160588570.1">
    <property type="nucleotide sequence ID" value="NZ_BMHN01000001.1"/>
</dbReference>
<reference evidence="4 5" key="1">
    <citation type="journal article" date="2016" name="Int. J. Syst. Evol. Microbiol.">
        <title>Pyruvatibacter mobilis gen. nov., sp. nov., a marine bacterium from the culture broth of Picochlorum sp. 122.</title>
        <authorList>
            <person name="Wang G."/>
            <person name="Tang M."/>
            <person name="Wu H."/>
            <person name="Dai S."/>
            <person name="Li T."/>
            <person name="Chen C."/>
            <person name="He H."/>
            <person name="Fan J."/>
            <person name="Xiang W."/>
            <person name="Li X."/>
        </authorList>
    </citation>
    <scope>NUCLEOTIDE SEQUENCE [LARGE SCALE GENOMIC DNA]</scope>
    <source>
        <strain evidence="4 5">GYP-11</strain>
    </source>
</reference>
<dbReference type="PANTHER" id="PTHR43675">
    <property type="entry name" value="ARSENITE METHYLTRANSFERASE"/>
    <property type="match status" value="1"/>
</dbReference>
<dbReference type="EMBL" id="WXYQ01000009">
    <property type="protein sequence ID" value="NBG96506.1"/>
    <property type="molecule type" value="Genomic_DNA"/>
</dbReference>
<dbReference type="SUPFAM" id="SSF53335">
    <property type="entry name" value="S-adenosyl-L-methionine-dependent methyltransferases"/>
    <property type="match status" value="1"/>
</dbReference>
<dbReference type="PANTHER" id="PTHR43675:SF8">
    <property type="entry name" value="ARSENITE METHYLTRANSFERASE"/>
    <property type="match status" value="1"/>
</dbReference>
<dbReference type="CDD" id="cd02440">
    <property type="entry name" value="AdoMet_MTases"/>
    <property type="match status" value="1"/>
</dbReference>
<dbReference type="InterPro" id="IPR029063">
    <property type="entry name" value="SAM-dependent_MTases_sf"/>
</dbReference>
<dbReference type="GO" id="GO:0032259">
    <property type="term" value="P:methylation"/>
    <property type="evidence" value="ECO:0007669"/>
    <property type="project" value="UniProtKB-KW"/>
</dbReference>
<keyword evidence="2" id="KW-0949">S-adenosyl-L-methionine</keyword>
<comment type="caution">
    <text evidence="4">The sequence shown here is derived from an EMBL/GenBank/DDBJ whole genome shotgun (WGS) entry which is preliminary data.</text>
</comment>
<dbReference type="GO" id="GO:0008757">
    <property type="term" value="F:S-adenosylmethionine-dependent methyltransferase activity"/>
    <property type="evidence" value="ECO:0007669"/>
    <property type="project" value="InterPro"/>
</dbReference>
<keyword evidence="1 4" id="KW-0808">Transferase</keyword>
<proteinExistence type="predicted"/>
<dbReference type="Pfam" id="PF08241">
    <property type="entry name" value="Methyltransf_11"/>
    <property type="match status" value="1"/>
</dbReference>
<dbReference type="InterPro" id="IPR026669">
    <property type="entry name" value="Arsenite_MeTrfase-like"/>
</dbReference>
<evidence type="ECO:0000313" key="4">
    <source>
        <dbReference type="EMBL" id="NBG96506.1"/>
    </source>
</evidence>